<keyword evidence="1" id="KW-0812">Transmembrane</keyword>
<evidence type="ECO:0000313" key="3">
    <source>
        <dbReference type="Proteomes" id="UP000005711"/>
    </source>
</evidence>
<reference evidence="2 3" key="1">
    <citation type="submission" date="2009-12" db="EMBL/GenBank/DDBJ databases">
        <title>Genome Sequence of Peptoniphilus lacrimalis 315-B.</title>
        <authorList>
            <person name="Durkin A.S."/>
            <person name="Madupu R."/>
            <person name="Torralba M."/>
            <person name="Methe B."/>
            <person name="Sutton G."/>
            <person name="Strausberg R.L."/>
            <person name="Nelson K.E."/>
        </authorList>
    </citation>
    <scope>NUCLEOTIDE SEQUENCE [LARGE SCALE GENOMIC DNA]</scope>
    <source>
        <strain evidence="2 3">315-B</strain>
    </source>
</reference>
<feature type="transmembrane region" description="Helical" evidence="1">
    <location>
        <begin position="7"/>
        <end position="24"/>
    </location>
</feature>
<comment type="caution">
    <text evidence="2">The sequence shown here is derived from an EMBL/GenBank/DDBJ whole genome shotgun (WGS) entry which is preliminary data.</text>
</comment>
<dbReference type="RefSeq" id="WP_004824845.1">
    <property type="nucleotide sequence ID" value="NZ_ADDO01000041.1"/>
</dbReference>
<sequence>MLKAKRILLIIFIIFLAILTSNYFSRREKDDNNFYRQLENDANFLHSDIIKIDEGLYFIVDNRQITNARVRKEMGLSNKTNTIPKSNGKIVYGYLYCDKPVQTPTAFSCTVRGRAYVKAIFEYGTFRFLECTEVSWSAMGSNVFNVDNGEGAFHIDNYGKYLVIEGAFNVSTDVPKEIGTVGDLAGWEIDFSTGKTIHLRKWVRVRHEFNGDNIGRLYFVK</sequence>
<keyword evidence="1" id="KW-1133">Transmembrane helix</keyword>
<name>D1VTJ0_9FIRM</name>
<accession>D1VTJ0</accession>
<keyword evidence="3" id="KW-1185">Reference proteome</keyword>
<keyword evidence="1" id="KW-0472">Membrane</keyword>
<evidence type="ECO:0000256" key="1">
    <source>
        <dbReference type="SAM" id="Phobius"/>
    </source>
</evidence>
<dbReference type="AlphaFoldDB" id="D1VTJ0"/>
<organism evidence="2 3">
    <name type="scientific">Peptoniphilus lacrimalis 315-B</name>
    <dbReference type="NCBI Taxonomy" id="596330"/>
    <lineage>
        <taxon>Bacteria</taxon>
        <taxon>Bacillati</taxon>
        <taxon>Bacillota</taxon>
        <taxon>Tissierellia</taxon>
        <taxon>Tissierellales</taxon>
        <taxon>Peptoniphilaceae</taxon>
        <taxon>Peptoniphilus</taxon>
    </lineage>
</organism>
<proteinExistence type="predicted"/>
<dbReference type="EMBL" id="ADDO01000041">
    <property type="protein sequence ID" value="EFA90147.1"/>
    <property type="molecule type" value="Genomic_DNA"/>
</dbReference>
<protein>
    <submittedName>
        <fullName evidence="2">Uncharacterized protein</fullName>
    </submittedName>
</protein>
<evidence type="ECO:0000313" key="2">
    <source>
        <dbReference type="EMBL" id="EFA90147.1"/>
    </source>
</evidence>
<gene>
    <name evidence="2" type="ORF">HMPREF0628_0273</name>
</gene>
<dbReference type="Proteomes" id="UP000005711">
    <property type="component" value="Unassembled WGS sequence"/>
</dbReference>